<dbReference type="Gene3D" id="3.40.50.880">
    <property type="match status" value="1"/>
</dbReference>
<dbReference type="eggNOG" id="COG0512">
    <property type="taxonomic scope" value="Bacteria"/>
</dbReference>
<gene>
    <name evidence="3" type="ORF">HQ47_02630</name>
</gene>
<comment type="caution">
    <text evidence="3">The sequence shown here is derived from an EMBL/GenBank/DDBJ whole genome shotgun (WGS) entry which is preliminary data.</text>
</comment>
<dbReference type="GO" id="GO:0004049">
    <property type="term" value="F:anthranilate synthase activity"/>
    <property type="evidence" value="ECO:0007669"/>
    <property type="project" value="TreeGrafter"/>
</dbReference>
<dbReference type="PRINTS" id="PR00099">
    <property type="entry name" value="CPSGATASE"/>
</dbReference>
<dbReference type="PRINTS" id="PR00097">
    <property type="entry name" value="ANTSNTHASEII"/>
</dbReference>
<reference evidence="3 4" key="1">
    <citation type="submission" date="2014-09" db="EMBL/GenBank/DDBJ databases">
        <title>Draft Genome Sequence of Porphyromonas macacae COT-192_OH2859.</title>
        <authorList>
            <person name="Wallis C."/>
            <person name="Deusch O."/>
            <person name="O'Flynn C."/>
            <person name="Davis I."/>
            <person name="Horsfall A."/>
            <person name="Kirkwood N."/>
            <person name="Harris S."/>
            <person name="Eisen J.A."/>
            <person name="Coil D.A."/>
            <person name="Darling A.E."/>
            <person name="Jospin G."/>
            <person name="Alexiev A."/>
        </authorList>
    </citation>
    <scope>NUCLEOTIDE SEQUENCE [LARGE SCALE GENOMIC DNA]</scope>
    <source>
        <strain evidence="4">COT-192 OH2859</strain>
    </source>
</reference>
<dbReference type="CDD" id="cd01743">
    <property type="entry name" value="GATase1_Anthranilate_Synthase"/>
    <property type="match status" value="1"/>
</dbReference>
<dbReference type="OrthoDB" id="9786812at2"/>
<dbReference type="EMBL" id="JRFA01000009">
    <property type="protein sequence ID" value="KGN74833.1"/>
    <property type="molecule type" value="Genomic_DNA"/>
</dbReference>
<dbReference type="GO" id="GO:0000162">
    <property type="term" value="P:L-tryptophan biosynthetic process"/>
    <property type="evidence" value="ECO:0007669"/>
    <property type="project" value="TreeGrafter"/>
</dbReference>
<keyword evidence="4" id="KW-1185">Reference proteome</keyword>
<keyword evidence="1 3" id="KW-0315">Glutamine amidotransferase</keyword>
<dbReference type="AlphaFoldDB" id="A0A0A2E7E8"/>
<sequence length="192" mass="21368">MKKILIANNHDSFVFNLVELLRRIDECVFDIRFTEDISPASVHSYDGILLSPGPGLPCEQNNLMSLIDCCHTTHSILGVCLGHQAIAEYFGGKIFCQKTPLHGHADRLERIKENALLLKDIPPGSVVGRYHSWAVDPISLPDDLQTTSYAASDGAIMSLSHTRLSVHGVQFHPESYITQRGETYLRNWIGSI</sequence>
<organism evidence="3 4">
    <name type="scientific">Porphyromonas macacae</name>
    <dbReference type="NCBI Taxonomy" id="28115"/>
    <lineage>
        <taxon>Bacteria</taxon>
        <taxon>Pseudomonadati</taxon>
        <taxon>Bacteroidota</taxon>
        <taxon>Bacteroidia</taxon>
        <taxon>Bacteroidales</taxon>
        <taxon>Porphyromonadaceae</taxon>
        <taxon>Porphyromonas</taxon>
    </lineage>
</organism>
<dbReference type="PRINTS" id="PR00096">
    <property type="entry name" value="GATASE"/>
</dbReference>
<name>A0A0A2E7E8_9PORP</name>
<dbReference type="InterPro" id="IPR029062">
    <property type="entry name" value="Class_I_gatase-like"/>
</dbReference>
<dbReference type="SUPFAM" id="SSF52317">
    <property type="entry name" value="Class I glutamine amidotransferase-like"/>
    <property type="match status" value="1"/>
</dbReference>
<dbReference type="STRING" id="28115.HQ47_02630"/>
<dbReference type="Pfam" id="PF00117">
    <property type="entry name" value="GATase"/>
    <property type="match status" value="1"/>
</dbReference>
<evidence type="ECO:0000256" key="1">
    <source>
        <dbReference type="ARBA" id="ARBA00022962"/>
    </source>
</evidence>
<dbReference type="GO" id="GO:0046654">
    <property type="term" value="P:tetrahydrofolate biosynthetic process"/>
    <property type="evidence" value="ECO:0007669"/>
    <property type="project" value="TreeGrafter"/>
</dbReference>
<accession>A0A0A2E7E8</accession>
<dbReference type="Proteomes" id="UP000030103">
    <property type="component" value="Unassembled WGS sequence"/>
</dbReference>
<proteinExistence type="predicted"/>
<evidence type="ECO:0000259" key="2">
    <source>
        <dbReference type="Pfam" id="PF00117"/>
    </source>
</evidence>
<dbReference type="PANTHER" id="PTHR43418">
    <property type="entry name" value="MULTIFUNCTIONAL TRYPTOPHAN BIOSYNTHESIS PROTEIN-RELATED"/>
    <property type="match status" value="1"/>
</dbReference>
<dbReference type="InterPro" id="IPR006221">
    <property type="entry name" value="TrpG/PapA_dom"/>
</dbReference>
<dbReference type="RefSeq" id="WP_036873116.1">
    <property type="nucleotide sequence ID" value="NZ_JASBZX010000002.1"/>
</dbReference>
<dbReference type="InterPro" id="IPR017926">
    <property type="entry name" value="GATASE"/>
</dbReference>
<feature type="domain" description="Glutamine amidotransferase" evidence="2">
    <location>
        <begin position="6"/>
        <end position="188"/>
    </location>
</feature>
<dbReference type="GO" id="GO:0046820">
    <property type="term" value="F:4-amino-4-deoxychorismate synthase activity"/>
    <property type="evidence" value="ECO:0007669"/>
    <property type="project" value="TreeGrafter"/>
</dbReference>
<dbReference type="GO" id="GO:0005829">
    <property type="term" value="C:cytosol"/>
    <property type="evidence" value="ECO:0007669"/>
    <property type="project" value="TreeGrafter"/>
</dbReference>
<keyword evidence="3" id="KW-0808">Transferase</keyword>
<protein>
    <submittedName>
        <fullName evidence="3">Glutamine amidotransferase</fullName>
    </submittedName>
</protein>
<dbReference type="PROSITE" id="PS51273">
    <property type="entry name" value="GATASE_TYPE_1"/>
    <property type="match status" value="1"/>
</dbReference>
<dbReference type="InterPro" id="IPR050472">
    <property type="entry name" value="Anth_synth/Amidotransfase"/>
</dbReference>
<dbReference type="PANTHER" id="PTHR43418:SF4">
    <property type="entry name" value="MULTIFUNCTIONAL TRYPTOPHAN BIOSYNTHESIS PROTEIN"/>
    <property type="match status" value="1"/>
</dbReference>
<evidence type="ECO:0000313" key="3">
    <source>
        <dbReference type="EMBL" id="KGN74833.1"/>
    </source>
</evidence>
<evidence type="ECO:0000313" key="4">
    <source>
        <dbReference type="Proteomes" id="UP000030103"/>
    </source>
</evidence>